<proteinExistence type="predicted"/>
<accession>A0AAJ1AWR3</accession>
<dbReference type="PANTHER" id="PTHR33498">
    <property type="entry name" value="TRANSPOSASE FOR INSERTION SEQUENCE ELEMENT IS1557"/>
    <property type="match status" value="1"/>
</dbReference>
<dbReference type="AlphaFoldDB" id="A0AAJ1AWR3"/>
<evidence type="ECO:0000313" key="3">
    <source>
        <dbReference type="Proteomes" id="UP001297422"/>
    </source>
</evidence>
<dbReference type="InterPro" id="IPR047951">
    <property type="entry name" value="Transpos_ISL3"/>
</dbReference>
<dbReference type="PANTHER" id="PTHR33498:SF1">
    <property type="entry name" value="TRANSPOSASE FOR INSERTION SEQUENCE ELEMENT IS1557"/>
    <property type="match status" value="1"/>
</dbReference>
<gene>
    <name evidence="2" type="ORF">LIQ10_08345</name>
</gene>
<reference evidence="2" key="1">
    <citation type="submission" date="2021-10" db="EMBL/GenBank/DDBJ databases">
        <title>Collection of gut derived symbiotic bacterial strains cultured from healthy donors.</title>
        <authorList>
            <person name="Lin H."/>
            <person name="Littmann E."/>
            <person name="Claire K."/>
            <person name="Pamer E."/>
        </authorList>
    </citation>
    <scope>NUCLEOTIDE SEQUENCE</scope>
    <source>
        <strain evidence="2">MSK.23.4</strain>
    </source>
</reference>
<dbReference type="Proteomes" id="UP001297422">
    <property type="component" value="Unassembled WGS sequence"/>
</dbReference>
<comment type="caution">
    <text evidence="2">The sequence shown here is derived from an EMBL/GenBank/DDBJ whole genome shotgun (WGS) entry which is preliminary data.</text>
</comment>
<evidence type="ECO:0000313" key="2">
    <source>
        <dbReference type="EMBL" id="MCB5493750.1"/>
    </source>
</evidence>
<dbReference type="EMBL" id="JAJBNC010000011">
    <property type="protein sequence ID" value="MCB5493750.1"/>
    <property type="molecule type" value="Genomic_DNA"/>
</dbReference>
<dbReference type="Pfam" id="PF01610">
    <property type="entry name" value="DDE_Tnp_ISL3"/>
    <property type="match status" value="1"/>
</dbReference>
<evidence type="ECO:0000259" key="1">
    <source>
        <dbReference type="Pfam" id="PF01610"/>
    </source>
</evidence>
<organism evidence="2 3">
    <name type="scientific">Mediterraneibacter gnavus</name>
    <name type="common">Ruminococcus gnavus</name>
    <dbReference type="NCBI Taxonomy" id="33038"/>
    <lineage>
        <taxon>Bacteria</taxon>
        <taxon>Bacillati</taxon>
        <taxon>Bacillota</taxon>
        <taxon>Clostridia</taxon>
        <taxon>Lachnospirales</taxon>
        <taxon>Lachnospiraceae</taxon>
        <taxon>Mediterraneibacter</taxon>
    </lineage>
</organism>
<dbReference type="Gene3D" id="1.10.10.60">
    <property type="entry name" value="Homeodomain-like"/>
    <property type="match status" value="1"/>
</dbReference>
<protein>
    <submittedName>
        <fullName evidence="2">Transposase</fullName>
    </submittedName>
</protein>
<name>A0AAJ1AWR3_MEDGN</name>
<dbReference type="InterPro" id="IPR002560">
    <property type="entry name" value="Transposase_DDE"/>
</dbReference>
<sequence length="274" mass="31872">MKTIVKKMPCSVDNLSEYNQKRVQLYTAIKEYNSAGYSKRQISKVLHCSRNTVTKYLNGEYEALCKKDFRSGMDQFYDYIIKALTSGISRKDVYRNVIEKGYKGGQSAAYDYMNKIIERFQIDVAIYKSSSPEALQNKKALQKYDHLSRNGIFRYLWMGVELSANHKAYILQKYPKLRELMRCVQEFREIYEKKSMPLLYLFIERYKNSDLKEISRFANGLEKDIEAVENSVASELSNGFVEGTNSKLKMVKRTMYGRCSKGLLAAKLMHAKVE</sequence>
<dbReference type="RefSeq" id="WP_173879554.1">
    <property type="nucleotide sequence ID" value="NZ_JAAIMT010000027.1"/>
</dbReference>
<feature type="domain" description="Transposase IS204/IS1001/IS1096/IS1165 DDE" evidence="1">
    <location>
        <begin position="162"/>
        <end position="257"/>
    </location>
</feature>